<dbReference type="Gene3D" id="1.10.10.2830">
    <property type="match status" value="1"/>
</dbReference>
<dbReference type="SUPFAM" id="SSF109709">
    <property type="entry name" value="KorB DNA-binding domain-like"/>
    <property type="match status" value="1"/>
</dbReference>
<organism evidence="3">
    <name type="scientific">uncultured marine virus</name>
    <dbReference type="NCBI Taxonomy" id="186617"/>
    <lineage>
        <taxon>Viruses</taxon>
        <taxon>environmental samples</taxon>
    </lineage>
</organism>
<dbReference type="Pfam" id="PF04851">
    <property type="entry name" value="ResIII"/>
    <property type="match status" value="1"/>
</dbReference>
<feature type="region of interest" description="Disordered" evidence="1">
    <location>
        <begin position="879"/>
        <end position="929"/>
    </location>
</feature>
<sequence length="3846" mass="424807">MPQEPAPQDPVSQEPGQQDPVGQGPSPQDLEYANSVLAMVSGMDGSSLELPTAATEMIRLIQNPELQTKVDAYAQMSGKWAGVRNMLKSQTTMGDGTTLHDFMARDDTAFSGAIKDSLHFMTNFAEWGLHGVQRQVGMRETDLHGTVAKGMRNLAAGVGAAGLDTDPEMTEELYGYDGPAQDFWLQKSAEQLLQMTKQQADWNDDPRSDLFKELPYEEQMALALEQVYATFDEEAQQMGLWEHTVYGAKTMGPHFAAFMAFKAPLLGRVGRSVSGSTASTRLAQIAPQLSKKWGLQFAAAHGGKLAGAVGTGAVYGSAESLMPMTALEKDFIHNSENPVAAEEMIRANKLGTLTAMWPLYEILGAGGSKVSKLLSGGDALTKTVAPTWRRIGAGMLGHGVVTGGGMSMLPMLETMTNQQGRESMWHFVESAYAGELDWDELQEWGGQTFGGSMGPFAVLGGIMHMRALPGISKNSQKMIDRMAKRIIEEAPPELREALALHQIESLDMGTKMAQKLVADAIARDIQGIMAGEPQRAGSTKDPKTGKETPGRTEGNVAGTERVESEITDVLMDLFNLFPEAQRSTMGQHVRDAAARVRAREPESTAENWLDYQADMGRPLIDRITEGVKAGKFNLKNWQQGDVGNMLESGYQRLFLRRLWTQKLAFESAVTKRTAELPKRSGERSMDRTPQAPPRPPTPAPSNPNGPKYPGKMRPGPRMLRLTQETKAWAEASAELPGAMEAVEGYVGGQEARTSSLAAVGRVLGDHAPTVVEQWDDIVEAPEWDNAAGNIVSFFADTLAKSGKGRESRKPLARSIMKMIKESGSDHGQPRGSTAATNEAQILRRVVGTLTNAPGGAEAMEWLLSQNSDYITHLFGQEKQDSPKLKANWAKGNRSPEVYTPGKARKSKPKAPRTTAQRRAAARKQKKAENAIANGIVQSLSEFVDSTAEQKQEPQTQSDTDATLEKPGQADPAAAEPAKPDSEASKPSEPELVDDQNLTKNPPQVEDSPGADIVTAIEPAVEGNDPRVEDIGGARLFRTDLVEGMDPVYMGIVAIEAIHRHPDLQPREWSKFPRGVDKRRVATYVANFKAASVNPGKFAWLEKDGAEGWYLLDGHHTLATLEDVGEDAMTGTFLRGLTWDQAVGIANTQNNKRENLTVIETANAVAYMMDQPGAEQADVAKEWNKKAIWVRQMTDIAGLPDGVLSMAKTGNLGENEKIVENTLAKLGEAHRLYPDSMNDMAMERVARQISARKWYDKQQKITDFLEVYNNITTAEQKRADDQGDAGGGMLFPDMQPTKEAMDIIAEITEARAVGRSAVREVNAAKRTVEKWRKTATESERASYNEVLGKAEREFSQARQRLRYLDMVKDRVLQGSMNVDEAMDAAAVTDAQVIQDFLEGITKPTHIEPKGADNDLLDPPVAAANDPTLGADNSGPLEEWSPSNAVSGDAGGKSGRTKGAGGSPASQGNGEGWEARLKELQAALVVAKKQRTELAPENNKAKDFNEDAYIEAAENAKDISDEISDIKSNIWQGAELIHNWRGPSVGTSTRYLSGEEVAQRADELMTFDGMSRDQVRRIATHDYVADQMVPIAALLKSSANDQLRDYVEDGELRETDPHGTGFPTEYEKPTPPITVGPDGEVLDGWNRVLQAKLDGFSHISAYVAVDPGKVSRNKFNGLTWKGKEPSIVGADDLAIAKKESKRLGRQITEEEKVMGAARKAGNEIDNSLRRLNEQNVQEKGILDAAIANYKAAKPAKKRIVEIKPAGEGVVTVDSRASGTEIFRHGSRQEMRESNDLFQDWKKDGLLVTFSSRAQAIREANRLADEYKDSTFVVYPINPEKPTGRSHIGWFQKLKKAITDLADKIKASPEFQEALKRATGDGKNTTFKSGADMEQLGGMMDMGMVVMKMGARSIKEWGGFMKQHMPSGMHEYLPTVWNAIAASPEYSHLPRWNSSDSKALGISVPDAVKPTSQAAKDYPGAFRTPKESPGGIDRKDDRLTIDEQLASVRAEDMERMMGKRAEDASFLIDAFYQDLPKPTQKLEHPIRANLMDHQKLLSDVFVTALTDGGKNAVLDCSGTGTGKTWTTMATALEMQRRNGGKIIIVTSNNAAIESWRKNDFKDMEIDPARIGFVQDMKDADKDIILMSYYNFQTRKSRNTGELVGKLDEFDVAMEDGTIGQIVWDEAHRAGTWFKGTREAQRVVERMDRAYAKDVKQIFSTATPYDDPAGMRWMEPLGIWGTGEHAFRGFLDGLGYTTVSKGKNAGFSVTRPDEKRMPYVHLKLIRLRQMLAEQGQQVGWDMSGEGVDNVFMKLNVSPEQENTYWAVAESYKFLSGVLADAGMKALSTMSAAWRVNHANRVVEDIATTNAIDFAIAANEVGGRFLFLSTYKSPKAEGSILKILEKKRGKQNLSALDHIERTQGPDVAAAMYARAVKHDGAMGSQPPILDHLDKALRAKGLNGLKVSGEITPAERVAVLERWKDGNESIDYLIGTRATLGESISAQDTYGRQIYQYVASLPWTGREVVQELGRAHRIGELTKPVIAWAVAEQFPAVIAKSEKVAARLHAVRAGVQGMTSDPTNLENAKDMAAFFLSAKDSDRQAMVDVIAQEDAILDARTLGKQPQAFVKGTDLPPMDLLTPSQFFDEAGEVRTPPAEKADETGATRSESEDYGSYDEWKLAATRHVEAVFADLDAEQVTDPGAYNPVGLMEMVERSSAARDLAKLLDSRDVRGNETEAREFIDGLLLNRVPGEGEGLKTLPKPGGAESGALDLRILSAPYKLTAFLLHSSLRVFKADPMHYERPEYPPNLSLAGNRFNKALRKWLDDPINMYGYRIVEPMLEANRDYLSFMSSAAPAYERVRKAAIREYGWSFLQNEGKYVGWAMGMERYDSAVGPEGGRIGRLEEYQNGAREWTPELKQRAAEDGFDTAEAWLEAQPSYRELVEGSETSQALTDYYEFGRDMLDVLWKKHLSNNKEFQRLMREKEHAAQRIDHAPEEMREQAIGEFEEAAALVEAYFEEKGVQDYFPHFWPEKNGVRQGPAFFKVINKPVYSQFVATGRVSWETGWLDDPEVVLWNYISQMAKKVHMDRGTNAIETTLEGEWARINTKTLLPIEKQGPEYTQSKGGQLVESLTFAKQKKVHEQGDIMTLPAKRVRYKGKAYDALPGQTRNDMRGLVLREVQSVDNIDRPAELFFTPKEAAGIYLEAKVGGIRQFGDDTEAIQGMERWLKHLMGGREYAALDRVIDAHTNFFYRTTLGFLNVKVAQTNLMGGMTLIMGRLGPVAAMRGSAALVGTGQMSVDLRSALHKSGIFSKAQLAYQMELSANYRQTRGTVVGQAVETAKLAAARLAKNADLLHMAPFMISETYLRMTAFAAGYSTSRSQGHDDATAQLHALRAVGSTQMWYDSPNTAMISWSSGGRTLMQFVSYGIKAMNIYKLNVSQGWRGIKDSAGGYTARPGDVKSAATALRISAFGFLFTTGLAMGTQAIMNALGDDDEENEGLDASYVNGMKIRDTYAADVWWRPMAGKIKEETGVDLTDSYIPGLMLPNGASMPLRAAGNSIDFAYDIMKGDPKASERYGYRQQSLYIPGQLRRALMIQDVGGENSDIDKRVEEIQEQLRGFSFMGMEPFSSVPELKDMRKLQGFYDTQRPFLMEDGAGNEMYSMSGPMTIAQFLFTGQDPRIERSIEYGEDMRYNREVRASRKEYVRDAYKALKIEEAEGALPSAAHDERLADIVQYAKQEGILFDLRTQRRWEVEAAEIHQPTARRIKSSSADQFQYWEHLVGAVEANAITFSAFFEAQDDAKRNRGELYRMWLDVPGNRERLESAISNMESKRSSTMEKDNAADESE</sequence>
<dbReference type="GO" id="GO:0003677">
    <property type="term" value="F:DNA binding"/>
    <property type="evidence" value="ECO:0007669"/>
    <property type="project" value="InterPro"/>
</dbReference>
<feature type="compositionally biased region" description="Basic and acidic residues" evidence="1">
    <location>
        <begin position="538"/>
        <end position="550"/>
    </location>
</feature>
<feature type="region of interest" description="Disordered" evidence="1">
    <location>
        <begin position="2648"/>
        <end position="2669"/>
    </location>
</feature>
<evidence type="ECO:0000256" key="1">
    <source>
        <dbReference type="SAM" id="MobiDB-lite"/>
    </source>
</evidence>
<reference evidence="3" key="1">
    <citation type="journal article" date="2015" name="Front. Microbiol.">
        <title>Combining genomic sequencing methods to explore viral diversity and reveal potential virus-host interactions.</title>
        <authorList>
            <person name="Chow C.E."/>
            <person name="Winget D.M."/>
            <person name="White R.A.III."/>
            <person name="Hallam S.J."/>
            <person name="Suttle C.A."/>
        </authorList>
    </citation>
    <scope>NUCLEOTIDE SEQUENCE</scope>
    <source>
        <strain evidence="3">Anoxic3_1</strain>
    </source>
</reference>
<dbReference type="SUPFAM" id="SSF52540">
    <property type="entry name" value="P-loop containing nucleoside triphosphate hydrolases"/>
    <property type="match status" value="1"/>
</dbReference>
<dbReference type="GO" id="GO:0005524">
    <property type="term" value="F:ATP binding"/>
    <property type="evidence" value="ECO:0007669"/>
    <property type="project" value="InterPro"/>
</dbReference>
<dbReference type="Gene3D" id="3.40.50.300">
    <property type="entry name" value="P-loop containing nucleotide triphosphate hydrolases"/>
    <property type="match status" value="2"/>
</dbReference>
<feature type="region of interest" description="Disordered" evidence="1">
    <location>
        <begin position="670"/>
        <end position="716"/>
    </location>
</feature>
<dbReference type="InterPro" id="IPR014001">
    <property type="entry name" value="Helicase_ATP-bd"/>
</dbReference>
<dbReference type="GO" id="GO:0016787">
    <property type="term" value="F:hydrolase activity"/>
    <property type="evidence" value="ECO:0007669"/>
    <property type="project" value="InterPro"/>
</dbReference>
<dbReference type="PROSITE" id="PS51192">
    <property type="entry name" value="HELICASE_ATP_BIND_1"/>
    <property type="match status" value="1"/>
</dbReference>
<feature type="region of interest" description="Disordered" evidence="1">
    <location>
        <begin position="1"/>
        <end position="29"/>
    </location>
</feature>
<name>A0A0F7KZT5_9VIRU</name>
<feature type="domain" description="Helicase ATP-binding" evidence="2">
    <location>
        <begin position="2061"/>
        <end position="2220"/>
    </location>
</feature>
<feature type="compositionally biased region" description="Polar residues" evidence="1">
    <location>
        <begin position="946"/>
        <end position="960"/>
    </location>
</feature>
<feature type="region of interest" description="Disordered" evidence="1">
    <location>
        <begin position="1610"/>
        <end position="1631"/>
    </location>
</feature>
<feature type="compositionally biased region" description="Basic and acidic residues" evidence="1">
    <location>
        <begin position="672"/>
        <end position="686"/>
    </location>
</feature>
<feature type="compositionally biased region" description="Pro residues" evidence="1">
    <location>
        <begin position="690"/>
        <end position="703"/>
    </location>
</feature>
<feature type="region of interest" description="Disordered" evidence="1">
    <location>
        <begin position="1403"/>
        <end position="1469"/>
    </location>
</feature>
<dbReference type="InterPro" id="IPR027417">
    <property type="entry name" value="P-loop_NTPase"/>
</dbReference>
<evidence type="ECO:0000313" key="3">
    <source>
        <dbReference type="EMBL" id="AKH45784.1"/>
    </source>
</evidence>
<protein>
    <recommendedName>
        <fullName evidence="2">Helicase ATP-binding domain-containing protein</fullName>
    </recommendedName>
</protein>
<reference evidence="3" key="2">
    <citation type="submission" date="2015-03" db="EMBL/GenBank/DDBJ databases">
        <authorList>
            <person name="Chow C.-E.T."/>
            <person name="Winget D.M."/>
            <person name="White R.A.III."/>
            <person name="Hallam S.J."/>
            <person name="Suttle C.A."/>
        </authorList>
    </citation>
    <scope>NUCLEOTIDE SEQUENCE</scope>
    <source>
        <strain evidence="3">Anoxic3_1</strain>
    </source>
</reference>
<feature type="compositionally biased region" description="Gly residues" evidence="1">
    <location>
        <begin position="1447"/>
        <end position="1460"/>
    </location>
</feature>
<dbReference type="EMBL" id="KR029577">
    <property type="protein sequence ID" value="AKH45784.1"/>
    <property type="molecule type" value="Genomic_DNA"/>
</dbReference>
<feature type="region of interest" description="Disordered" evidence="1">
    <location>
        <begin position="1970"/>
        <end position="1992"/>
    </location>
</feature>
<dbReference type="InterPro" id="IPR006935">
    <property type="entry name" value="Helicase/UvrB_N"/>
</dbReference>
<feature type="compositionally biased region" description="Basic and acidic residues" evidence="1">
    <location>
        <begin position="3829"/>
        <end position="3846"/>
    </location>
</feature>
<feature type="compositionally biased region" description="Basic and acidic residues" evidence="1">
    <location>
        <begin position="2651"/>
        <end position="2665"/>
    </location>
</feature>
<accession>A0A0F7KZT5</accession>
<evidence type="ECO:0000259" key="2">
    <source>
        <dbReference type="PROSITE" id="PS51192"/>
    </source>
</evidence>
<dbReference type="InterPro" id="IPR001650">
    <property type="entry name" value="Helicase_C-like"/>
</dbReference>
<feature type="region of interest" description="Disordered" evidence="1">
    <location>
        <begin position="3826"/>
        <end position="3846"/>
    </location>
</feature>
<feature type="region of interest" description="Disordered" evidence="1">
    <location>
        <begin position="944"/>
        <end position="1009"/>
    </location>
</feature>
<feature type="region of interest" description="Disordered" evidence="1">
    <location>
        <begin position="529"/>
        <end position="557"/>
    </location>
</feature>
<proteinExistence type="predicted"/>
<feature type="compositionally biased region" description="Basic and acidic residues" evidence="1">
    <location>
        <begin position="977"/>
        <end position="988"/>
    </location>
</feature>
<dbReference type="SMART" id="SM00490">
    <property type="entry name" value="HELICc"/>
    <property type="match status" value="1"/>
</dbReference>